<reference evidence="1" key="1">
    <citation type="submission" date="2022-04" db="EMBL/GenBank/DDBJ databases">
        <title>A functionally conserved STORR gene fusion in Papaver species that diverged 16.8 million years ago.</title>
        <authorList>
            <person name="Catania T."/>
        </authorList>
    </citation>
    <scope>NUCLEOTIDE SEQUENCE</scope>
    <source>
        <strain evidence="1">S-188037</strain>
    </source>
</reference>
<dbReference type="EMBL" id="JAJJMB010010581">
    <property type="protein sequence ID" value="KAI3907621.1"/>
    <property type="molecule type" value="Genomic_DNA"/>
</dbReference>
<evidence type="ECO:0000313" key="1">
    <source>
        <dbReference type="EMBL" id="KAI3907621.1"/>
    </source>
</evidence>
<proteinExistence type="predicted"/>
<keyword evidence="2" id="KW-1185">Reference proteome</keyword>
<accession>A0AAD4XEW3</accession>
<dbReference type="Proteomes" id="UP001202328">
    <property type="component" value="Unassembled WGS sequence"/>
</dbReference>
<name>A0AAD4XEW3_9MAGN</name>
<protein>
    <submittedName>
        <fullName evidence="1">Uncharacterized protein</fullName>
    </submittedName>
</protein>
<gene>
    <name evidence="1" type="ORF">MKW98_016265</name>
</gene>
<sequence>MLKKEHKGFRLLTEYKDLHCKWALLDSLIAQFWRVRLVDESATFLHRLLTFYEEAQGAHKDRLALIMKEAFEALDAVHSGI</sequence>
<dbReference type="AlphaFoldDB" id="A0AAD4XEW3"/>
<evidence type="ECO:0000313" key="2">
    <source>
        <dbReference type="Proteomes" id="UP001202328"/>
    </source>
</evidence>
<organism evidence="1 2">
    <name type="scientific">Papaver atlanticum</name>
    <dbReference type="NCBI Taxonomy" id="357466"/>
    <lineage>
        <taxon>Eukaryota</taxon>
        <taxon>Viridiplantae</taxon>
        <taxon>Streptophyta</taxon>
        <taxon>Embryophyta</taxon>
        <taxon>Tracheophyta</taxon>
        <taxon>Spermatophyta</taxon>
        <taxon>Magnoliopsida</taxon>
        <taxon>Ranunculales</taxon>
        <taxon>Papaveraceae</taxon>
        <taxon>Papaveroideae</taxon>
        <taxon>Papaver</taxon>
    </lineage>
</organism>
<comment type="caution">
    <text evidence="1">The sequence shown here is derived from an EMBL/GenBank/DDBJ whole genome shotgun (WGS) entry which is preliminary data.</text>
</comment>